<gene>
    <name evidence="2" type="ORF">JKL49_09550</name>
</gene>
<sequence length="90" mass="9340">MAIVFGVALLAAAVANMTPKPLGVDAPAGVFSAGRAMVDDRVIAKVPHPVGSPANYAVRNYLVGRMTQLGLAPRSNASTPSRNARARSPW</sequence>
<accession>A0A974P4Z1</accession>
<name>A0A974P4Z1_9CAUL</name>
<keyword evidence="1" id="KW-0732">Signal</keyword>
<proteinExistence type="predicted"/>
<dbReference type="EMBL" id="CP068570">
    <property type="protein sequence ID" value="QQZ51291.1"/>
    <property type="molecule type" value="Genomic_DNA"/>
</dbReference>
<dbReference type="Gene3D" id="3.40.630.10">
    <property type="entry name" value="Zn peptidases"/>
    <property type="match status" value="1"/>
</dbReference>
<dbReference type="AlphaFoldDB" id="A0A974P4Z1"/>
<feature type="chain" id="PRO_5037376997" evidence="1">
    <location>
        <begin position="18"/>
        <end position="90"/>
    </location>
</feature>
<organism evidence="2">
    <name type="scientific">Phenylobacterium glaciei</name>
    <dbReference type="NCBI Taxonomy" id="2803784"/>
    <lineage>
        <taxon>Bacteria</taxon>
        <taxon>Pseudomonadati</taxon>
        <taxon>Pseudomonadota</taxon>
        <taxon>Alphaproteobacteria</taxon>
        <taxon>Caulobacterales</taxon>
        <taxon>Caulobacteraceae</taxon>
        <taxon>Phenylobacterium</taxon>
    </lineage>
</organism>
<evidence type="ECO:0000256" key="1">
    <source>
        <dbReference type="SAM" id="SignalP"/>
    </source>
</evidence>
<reference evidence="2" key="1">
    <citation type="submission" date="2021-01" db="EMBL/GenBank/DDBJ databases">
        <title>Genome sequence of Phenylobacterium sp. 20VBR1 isolated from a valley glaceir, Ny-Alesund, Svalbard.</title>
        <authorList>
            <person name="Thomas F.A."/>
            <person name="Krishnan K.P."/>
            <person name="Sinha R.K."/>
        </authorList>
    </citation>
    <scope>NUCLEOTIDE SEQUENCE</scope>
    <source>
        <strain evidence="2">20VBR1</strain>
    </source>
</reference>
<protein>
    <submittedName>
        <fullName evidence="2">Uncharacterized protein</fullName>
    </submittedName>
</protein>
<evidence type="ECO:0000313" key="2">
    <source>
        <dbReference type="EMBL" id="QQZ51291.1"/>
    </source>
</evidence>
<feature type="signal peptide" evidence="1">
    <location>
        <begin position="1"/>
        <end position="17"/>
    </location>
</feature>